<dbReference type="InterPro" id="IPR026935">
    <property type="entry name" value="BtrH_N"/>
</dbReference>
<keyword evidence="4" id="KW-1185">Reference proteome</keyword>
<feature type="domain" description="DUF4872" evidence="2">
    <location>
        <begin position="154"/>
        <end position="323"/>
    </location>
</feature>
<dbReference type="Proteomes" id="UP000190813">
    <property type="component" value="Unassembled WGS sequence"/>
</dbReference>
<evidence type="ECO:0000313" key="4">
    <source>
        <dbReference type="Proteomes" id="UP000190813"/>
    </source>
</evidence>
<sequence>MKIDHFKPFNGQHCETTATGTLLYQIGIELSEPMLFGLGEGLGFIYWNMKTMDFPFIGGRIKPDWLTKNITKNLNLELSVKETSSKQKAWEEVKEHLDSGQAVGLKMDCYYLTYFSNPFHFAGHYAAIYGYDDYNAFLVDTKQQGGQVQTSLGSLTEARAAKGPMASKNLYYTIKSTGNNFDLKKAVSTAIRNNATEYLNPPITNISYKGILKTSTEIIKWFNTSEDIEKEFALSAMLMEKAGTGGALFRNLYRDFLKESYELLKLDVLKTGYEALAEIAELWTSVSQLFEKVSQTKDIIYIHQASDILETIADKEKKTMELLVTVF</sequence>
<feature type="domain" description="Butirosin biosynthesis protein H N-terminal" evidence="1">
    <location>
        <begin position="13"/>
        <end position="141"/>
    </location>
</feature>
<evidence type="ECO:0000259" key="2">
    <source>
        <dbReference type="Pfam" id="PF16169"/>
    </source>
</evidence>
<dbReference type="InterPro" id="IPR032369">
    <property type="entry name" value="DUF4872"/>
</dbReference>
<dbReference type="Pfam" id="PF14399">
    <property type="entry name" value="BtrH_N"/>
    <property type="match status" value="1"/>
</dbReference>
<proteinExistence type="predicted"/>
<dbReference type="RefSeq" id="WP_078770827.1">
    <property type="nucleotide sequence ID" value="NZ_CBCSBR010000024.1"/>
</dbReference>
<evidence type="ECO:0000259" key="1">
    <source>
        <dbReference type="Pfam" id="PF14399"/>
    </source>
</evidence>
<accession>A0A1T3MUF0</accession>
<name>A0A1T3MUF0_9FLAO</name>
<gene>
    <name evidence="3" type="ORF">BAZ10_13825</name>
</gene>
<protein>
    <submittedName>
        <fullName evidence="3">Lantibiotic ABC transporter</fullName>
    </submittedName>
</protein>
<dbReference type="Pfam" id="PF16169">
    <property type="entry name" value="DUF4872"/>
    <property type="match status" value="1"/>
</dbReference>
<comment type="caution">
    <text evidence="3">The sequence shown here is derived from an EMBL/GenBank/DDBJ whole genome shotgun (WGS) entry which is preliminary data.</text>
</comment>
<evidence type="ECO:0000313" key="3">
    <source>
        <dbReference type="EMBL" id="OPC68252.1"/>
    </source>
</evidence>
<organism evidence="3 4">
    <name type="scientific">Elizabethkingia occulta</name>
    <dbReference type="NCBI Taxonomy" id="1867263"/>
    <lineage>
        <taxon>Bacteria</taxon>
        <taxon>Pseudomonadati</taxon>
        <taxon>Bacteroidota</taxon>
        <taxon>Flavobacteriia</taxon>
        <taxon>Flavobacteriales</taxon>
        <taxon>Weeksellaceae</taxon>
        <taxon>Elizabethkingia</taxon>
    </lineage>
</organism>
<reference evidence="3 4" key="1">
    <citation type="submission" date="2016-06" db="EMBL/GenBank/DDBJ databases">
        <title>Revisiting the taxonomy of the Elizabethkingia Genus based on Whole-Genome Sequencing, Optical Mapping, and MALDI-TOF.</title>
        <authorList>
            <person name="Nicholson A.C."/>
        </authorList>
    </citation>
    <scope>NUCLEOTIDE SEQUENCE [LARGE SCALE GENOMIC DNA]</scope>
    <source>
        <strain evidence="3 4">G4070</strain>
    </source>
</reference>
<dbReference type="AlphaFoldDB" id="A0A1T3MUF0"/>
<dbReference type="EMBL" id="MAHX01000005">
    <property type="protein sequence ID" value="OPC68252.1"/>
    <property type="molecule type" value="Genomic_DNA"/>
</dbReference>